<gene>
    <name evidence="1" type="ORF">LWI28_027199</name>
</gene>
<proteinExistence type="predicted"/>
<keyword evidence="2" id="KW-1185">Reference proteome</keyword>
<dbReference type="AlphaFoldDB" id="A0AAD5IHE9"/>
<comment type="caution">
    <text evidence="1">The sequence shown here is derived from an EMBL/GenBank/DDBJ whole genome shotgun (WGS) entry which is preliminary data.</text>
</comment>
<accession>A0AAD5IHE9</accession>
<evidence type="ECO:0000313" key="2">
    <source>
        <dbReference type="Proteomes" id="UP001064489"/>
    </source>
</evidence>
<reference evidence="1" key="1">
    <citation type="journal article" date="2022" name="Plant J.">
        <title>Strategies of tolerance reflected in two North American maple genomes.</title>
        <authorList>
            <person name="McEvoy S.L."/>
            <person name="Sezen U.U."/>
            <person name="Trouern-Trend A."/>
            <person name="McMahon S.M."/>
            <person name="Schaberg P.G."/>
            <person name="Yang J."/>
            <person name="Wegrzyn J.L."/>
            <person name="Swenson N.G."/>
        </authorList>
    </citation>
    <scope>NUCLEOTIDE SEQUENCE</scope>
    <source>
        <strain evidence="1">91603</strain>
    </source>
</reference>
<evidence type="ECO:0000313" key="1">
    <source>
        <dbReference type="EMBL" id="KAI9162426.1"/>
    </source>
</evidence>
<name>A0AAD5IHE9_ACENE</name>
<protein>
    <recommendedName>
        <fullName evidence="3">F-box domain-containing protein</fullName>
    </recommendedName>
</protein>
<organism evidence="1 2">
    <name type="scientific">Acer negundo</name>
    <name type="common">Box elder</name>
    <dbReference type="NCBI Taxonomy" id="4023"/>
    <lineage>
        <taxon>Eukaryota</taxon>
        <taxon>Viridiplantae</taxon>
        <taxon>Streptophyta</taxon>
        <taxon>Embryophyta</taxon>
        <taxon>Tracheophyta</taxon>
        <taxon>Spermatophyta</taxon>
        <taxon>Magnoliopsida</taxon>
        <taxon>eudicotyledons</taxon>
        <taxon>Gunneridae</taxon>
        <taxon>Pentapetalae</taxon>
        <taxon>rosids</taxon>
        <taxon>malvids</taxon>
        <taxon>Sapindales</taxon>
        <taxon>Sapindaceae</taxon>
        <taxon>Hippocastanoideae</taxon>
        <taxon>Acereae</taxon>
        <taxon>Acer</taxon>
    </lineage>
</organism>
<evidence type="ECO:0008006" key="3">
    <source>
        <dbReference type="Google" id="ProtNLM"/>
    </source>
</evidence>
<reference evidence="1" key="2">
    <citation type="submission" date="2023-02" db="EMBL/GenBank/DDBJ databases">
        <authorList>
            <person name="Swenson N.G."/>
            <person name="Wegrzyn J.L."/>
            <person name="Mcevoy S.L."/>
        </authorList>
    </citation>
    <scope>NUCLEOTIDE SEQUENCE</scope>
    <source>
        <strain evidence="1">91603</strain>
        <tissue evidence="1">Leaf</tissue>
    </source>
</reference>
<sequence>MLPLDLLKEILMKLPVKTPLRFKLLSRVFASHSLLCLSAVSDHYLLLTAEFYYLVNSRGKLNQVGMRGRHLDAYSTYKRVSSRDYYLGADNDKDDKDDTSIRMPNGLGKDIGNPSWKRSLPHVLVATISSFLFGYHLGVVNETLESMSLELGFSGNTMAEGLVGISAMCFTNDNWGFNECYNEKSLGYASGEVFCWNWNGYWPTCCSSICSRGFTSLCKGCLWELHSNCNVFWNFGIAIYWTSGQGRCGLVAHLFLGIRCSCCTTGISHGVLCRKSSLAFQER</sequence>
<dbReference type="EMBL" id="JAJSOW010000106">
    <property type="protein sequence ID" value="KAI9162426.1"/>
    <property type="molecule type" value="Genomic_DNA"/>
</dbReference>
<dbReference type="Proteomes" id="UP001064489">
    <property type="component" value="Chromosome 2"/>
</dbReference>